<reference evidence="3 4" key="1">
    <citation type="journal article" date="2019" name="Int. J. Syst. Evol. Microbiol.">
        <title>The Global Catalogue of Microorganisms (GCM) 10K type strain sequencing project: providing services to taxonomists for standard genome sequencing and annotation.</title>
        <authorList>
            <consortium name="The Broad Institute Genomics Platform"/>
            <consortium name="The Broad Institute Genome Sequencing Center for Infectious Disease"/>
            <person name="Wu L."/>
            <person name="Ma J."/>
        </authorList>
    </citation>
    <scope>NUCLEOTIDE SEQUENCE [LARGE SCALE GENOMIC DNA]</scope>
    <source>
        <strain evidence="3 4">JCM 15478</strain>
    </source>
</reference>
<name>A0ABN2VIF1_9ACTN</name>
<evidence type="ECO:0000313" key="4">
    <source>
        <dbReference type="Proteomes" id="UP001500016"/>
    </source>
</evidence>
<protein>
    <recommendedName>
        <fullName evidence="2">BD-FAE-like domain-containing protein</fullName>
    </recommendedName>
</protein>
<evidence type="ECO:0000256" key="1">
    <source>
        <dbReference type="ARBA" id="ARBA00022801"/>
    </source>
</evidence>
<dbReference type="SUPFAM" id="SSF53474">
    <property type="entry name" value="alpha/beta-Hydrolases"/>
    <property type="match status" value="1"/>
</dbReference>
<organism evidence="3 4">
    <name type="scientific">Streptomyces albiaxialis</name>
    <dbReference type="NCBI Taxonomy" id="329523"/>
    <lineage>
        <taxon>Bacteria</taxon>
        <taxon>Bacillati</taxon>
        <taxon>Actinomycetota</taxon>
        <taxon>Actinomycetes</taxon>
        <taxon>Kitasatosporales</taxon>
        <taxon>Streptomycetaceae</taxon>
        <taxon>Streptomyces</taxon>
    </lineage>
</organism>
<dbReference type="Gene3D" id="3.40.50.1820">
    <property type="entry name" value="alpha/beta hydrolase"/>
    <property type="match status" value="1"/>
</dbReference>
<dbReference type="PANTHER" id="PTHR48081">
    <property type="entry name" value="AB HYDROLASE SUPERFAMILY PROTEIN C4A8.06C"/>
    <property type="match status" value="1"/>
</dbReference>
<dbReference type="Proteomes" id="UP001500016">
    <property type="component" value="Unassembled WGS sequence"/>
</dbReference>
<sequence length="283" mass="31191">MTVMAVCTVLLLCTSFDGGRAEVREDEGAAAFTPFSYGPHPRQRLLALSPERGTTPRPALVVLHGGYWTDDRSPHWNTWSARFAEAGYEVFDIDYRRNVDAPWPAQRDDVVAALRWVRGHSARFGVDPRRLYLLGSSAGGHLALNAATYEGARATGVRGVVGLSPVTDPLRAWRDGREGNARERRVRTNAELLAGCDPERDESARCARVWRDMSVATHLTPDDPAMLLLHSRWDFVPDVHSRTLARIGGSAVSVNTLQGSAHGGPLMDLPGVMDMIRSWLKAR</sequence>
<gene>
    <name evidence="3" type="ORF">GCM10009801_00460</name>
</gene>
<evidence type="ECO:0000259" key="2">
    <source>
        <dbReference type="Pfam" id="PF20434"/>
    </source>
</evidence>
<dbReference type="InterPro" id="IPR029058">
    <property type="entry name" value="AB_hydrolase_fold"/>
</dbReference>
<dbReference type="EMBL" id="BAAAPE010000001">
    <property type="protein sequence ID" value="GAA2059618.1"/>
    <property type="molecule type" value="Genomic_DNA"/>
</dbReference>
<dbReference type="Pfam" id="PF20434">
    <property type="entry name" value="BD-FAE"/>
    <property type="match status" value="1"/>
</dbReference>
<accession>A0ABN2VIF1</accession>
<dbReference type="PANTHER" id="PTHR48081:SF13">
    <property type="entry name" value="ALPHA_BETA HYDROLASE"/>
    <property type="match status" value="1"/>
</dbReference>
<proteinExistence type="predicted"/>
<feature type="domain" description="BD-FAE-like" evidence="2">
    <location>
        <begin position="50"/>
        <end position="245"/>
    </location>
</feature>
<comment type="caution">
    <text evidence="3">The sequence shown here is derived from an EMBL/GenBank/DDBJ whole genome shotgun (WGS) entry which is preliminary data.</text>
</comment>
<evidence type="ECO:0000313" key="3">
    <source>
        <dbReference type="EMBL" id="GAA2059618.1"/>
    </source>
</evidence>
<dbReference type="InterPro" id="IPR050300">
    <property type="entry name" value="GDXG_lipolytic_enzyme"/>
</dbReference>
<keyword evidence="4" id="KW-1185">Reference proteome</keyword>
<keyword evidence="1" id="KW-0378">Hydrolase</keyword>
<dbReference type="InterPro" id="IPR049492">
    <property type="entry name" value="BD-FAE-like_dom"/>
</dbReference>